<accession>A0A024S0Q2</accession>
<comment type="similarity">
    <text evidence="2">Belongs to the OXA1/ALB3/YidC family.</text>
</comment>
<evidence type="ECO:0000256" key="5">
    <source>
        <dbReference type="ARBA" id="ARBA00023136"/>
    </source>
</evidence>
<keyword evidence="3 6" id="KW-0812">Transmembrane</keyword>
<dbReference type="HOGENOM" id="CLU_029282_1_1_1"/>
<dbReference type="InterPro" id="IPR001708">
    <property type="entry name" value="YidC/ALB3/OXA1/COX18"/>
</dbReference>
<organism evidence="7 8">
    <name type="scientific">Hypocrea jecorina (strain ATCC 56765 / BCRC 32924 / NRRL 11460 / Rut C-30)</name>
    <name type="common">Trichoderma reesei</name>
    <dbReference type="NCBI Taxonomy" id="1344414"/>
    <lineage>
        <taxon>Eukaryota</taxon>
        <taxon>Fungi</taxon>
        <taxon>Dikarya</taxon>
        <taxon>Ascomycota</taxon>
        <taxon>Pezizomycotina</taxon>
        <taxon>Sordariomycetes</taxon>
        <taxon>Hypocreomycetidae</taxon>
        <taxon>Hypocreales</taxon>
        <taxon>Hypocreaceae</taxon>
        <taxon>Trichoderma</taxon>
    </lineage>
</organism>
<dbReference type="KEGG" id="trr:M419DRAFT_87624"/>
<name>A0A024S0Q2_HYPJR</name>
<dbReference type="AlphaFoldDB" id="A0A024S0Q2"/>
<dbReference type="PANTHER" id="PTHR12428:SF65">
    <property type="entry name" value="CYTOCHROME C OXIDASE ASSEMBLY PROTEIN COX18, MITOCHONDRIAL"/>
    <property type="match status" value="1"/>
</dbReference>
<dbReference type="Proteomes" id="UP000024376">
    <property type="component" value="Unassembled WGS sequence"/>
</dbReference>
<dbReference type="PANTHER" id="PTHR12428">
    <property type="entry name" value="OXA1"/>
    <property type="match status" value="1"/>
</dbReference>
<dbReference type="EMBL" id="KI911159">
    <property type="protein sequence ID" value="ETR98929.1"/>
    <property type="molecule type" value="Genomic_DNA"/>
</dbReference>
<protein>
    <submittedName>
        <fullName evidence="7">Mitochondrial export translocase Oxa2</fullName>
    </submittedName>
</protein>
<gene>
    <name evidence="7" type="ORF">M419DRAFT_87624</name>
</gene>
<dbReference type="GO" id="GO:0033617">
    <property type="term" value="P:mitochondrial respiratory chain complex IV assembly"/>
    <property type="evidence" value="ECO:0007669"/>
    <property type="project" value="TreeGrafter"/>
</dbReference>
<dbReference type="GO" id="GO:0032979">
    <property type="term" value="P:protein insertion into mitochondrial inner membrane from matrix"/>
    <property type="evidence" value="ECO:0007669"/>
    <property type="project" value="TreeGrafter"/>
</dbReference>
<dbReference type="OrthoDB" id="2148490at2759"/>
<evidence type="ECO:0000313" key="7">
    <source>
        <dbReference type="EMBL" id="ETR98929.1"/>
    </source>
</evidence>
<dbReference type="GO" id="GO:0032977">
    <property type="term" value="F:membrane insertase activity"/>
    <property type="evidence" value="ECO:0007669"/>
    <property type="project" value="InterPro"/>
</dbReference>
<evidence type="ECO:0000313" key="8">
    <source>
        <dbReference type="Proteomes" id="UP000024376"/>
    </source>
</evidence>
<keyword evidence="5 6" id="KW-0472">Membrane</keyword>
<feature type="transmembrane region" description="Helical" evidence="6">
    <location>
        <begin position="71"/>
        <end position="88"/>
    </location>
</feature>
<sequence>MAFFSKSARGLAAHISKASPPYTTTQTPLGAIRSRANNATAPGRRNFHLGAVGDAVLWTADSITFLHHTGLPWFVSIPLVAVGVNFTFRLPVQYYTRRLVVTRNKLTPLVTAWSARHAATVPQGQGEEAARLWRLRVAGLTERSRARIYKSWGVQRWKSFAPFLSMAPFIIVSEALRRLCGAPTGWLSHTFGLVDAQAVASAVETSRRYLDESLVDGGCLWFTDLTAMDPYFALPIICSALLARTSWGRLSKDQLRALLSVGPPQVPQTPAMRIRTAVGRTLLLVPLFPILFADLPSAIFLYWASTFALNDVNEAILGRLFPHQSSGTLRSTQKPPIVLPYLRSQDVKASKEEPRPEQMK</sequence>
<comment type="subcellular location">
    <subcellularLocation>
        <location evidence="1">Membrane</location>
        <topology evidence="1">Multi-pass membrane protein</topology>
    </subcellularLocation>
</comment>
<evidence type="ECO:0000256" key="2">
    <source>
        <dbReference type="ARBA" id="ARBA00009877"/>
    </source>
</evidence>
<keyword evidence="4 6" id="KW-1133">Transmembrane helix</keyword>
<reference evidence="8" key="1">
    <citation type="journal article" date="2013" name="Ind. Biotechnol.">
        <title>Comparative genomics analysis of Trichoderma reesei strains.</title>
        <authorList>
            <person name="Koike H."/>
            <person name="Aerts A."/>
            <person name="LaButti K."/>
            <person name="Grigoriev I.V."/>
            <person name="Baker S.E."/>
        </authorList>
    </citation>
    <scope>NUCLEOTIDE SEQUENCE [LARGE SCALE GENOMIC DNA]</scope>
    <source>
        <strain evidence="8">ATCC 56765 / BCRC 32924 / NRRL 11460 / Rut C-30</strain>
    </source>
</reference>
<evidence type="ECO:0000256" key="4">
    <source>
        <dbReference type="ARBA" id="ARBA00022989"/>
    </source>
</evidence>
<evidence type="ECO:0000256" key="6">
    <source>
        <dbReference type="SAM" id="Phobius"/>
    </source>
</evidence>
<dbReference type="GO" id="GO:0005743">
    <property type="term" value="C:mitochondrial inner membrane"/>
    <property type="evidence" value="ECO:0007669"/>
    <property type="project" value="TreeGrafter"/>
</dbReference>
<proteinExistence type="inferred from homology"/>
<evidence type="ECO:0000256" key="3">
    <source>
        <dbReference type="ARBA" id="ARBA00022692"/>
    </source>
</evidence>
<evidence type="ECO:0000256" key="1">
    <source>
        <dbReference type="ARBA" id="ARBA00004141"/>
    </source>
</evidence>
<feature type="transmembrane region" description="Helical" evidence="6">
    <location>
        <begin position="282"/>
        <end position="304"/>
    </location>
</feature>